<dbReference type="SUPFAM" id="SSF56349">
    <property type="entry name" value="DNA breaking-rejoining enzymes"/>
    <property type="match status" value="1"/>
</dbReference>
<dbReference type="CDD" id="cd00397">
    <property type="entry name" value="DNA_BRE_C"/>
    <property type="match status" value="1"/>
</dbReference>
<dbReference type="PANTHER" id="PTHR30349:SF86">
    <property type="entry name" value="INTEGRASE_RECOMBINASE AQ_AA09-RELATED"/>
    <property type="match status" value="1"/>
</dbReference>
<evidence type="ECO:0000313" key="4">
    <source>
        <dbReference type="Proteomes" id="UP000663464"/>
    </source>
</evidence>
<dbReference type="PANTHER" id="PTHR30349">
    <property type="entry name" value="PHAGE INTEGRASE-RELATED"/>
    <property type="match status" value="1"/>
</dbReference>
<dbReference type="Gene3D" id="1.10.443.10">
    <property type="entry name" value="Intergrase catalytic core"/>
    <property type="match status" value="1"/>
</dbReference>
<dbReference type="InterPro" id="IPR011010">
    <property type="entry name" value="DNA_brk_join_enz"/>
</dbReference>
<evidence type="ECO:0000313" key="3">
    <source>
        <dbReference type="EMBL" id="QRI53951.1"/>
    </source>
</evidence>
<dbReference type="InterPro" id="IPR013762">
    <property type="entry name" value="Integrase-like_cat_sf"/>
</dbReference>
<dbReference type="GO" id="GO:0006310">
    <property type="term" value="P:DNA recombination"/>
    <property type="evidence" value="ECO:0007669"/>
    <property type="project" value="UniProtKB-KW"/>
</dbReference>
<feature type="domain" description="Tyr recombinase" evidence="2">
    <location>
        <begin position="155"/>
        <end position="355"/>
    </location>
</feature>
<sequence length="479" mass="55921">MSSNMPKGDIWKITDKDVNSLYYLKIFKIDFSYIQSLAIKEVIKSYIWRNFVENNMTLYKLYNDMLRFKHINTFLGLNKTSNLKYLTNNDVVMLMTYLKTYISKRKNSHLSYQSQKKILDTLKSVIKWGQLYLPNEVPKSEIFTGNEYRSVNSKLSIDFFSDDVVKKINTALKDEKNVYIKCGIIILQSTGIRVGDMLRLTIDCLIPHSISGMTLVWYDYKNRKKRQPMPITHECASAIKELIEHTKFVREEIDEKYKRLIFIHNNKHGKGATNISHGTFGSWLKFFVINHNIKDNDGKLISLTAHKFRRTLATDMLSKGINTNIIQDVLGHSTPGITKQYYADIKDEERAKIFRSIGIIGNINLINENIVPDKDELAWFRQNKDKGARMCDGYCTKPFNNGEICDRLLKRKKCYTCSRYITTPEYLDVHKSYLKDLEEQIKNNIYGEHYAEHFISTINVLKEIIRNLEVLTIDNANDK</sequence>
<dbReference type="InterPro" id="IPR050090">
    <property type="entry name" value="Tyrosine_recombinase_XerCD"/>
</dbReference>
<protein>
    <submittedName>
        <fullName evidence="3">Tyrosine-type recombinase/integrase</fullName>
    </submittedName>
</protein>
<dbReference type="EMBL" id="CP069280">
    <property type="protein sequence ID" value="QRI53951.1"/>
    <property type="molecule type" value="Genomic_DNA"/>
</dbReference>
<gene>
    <name evidence="3" type="ORF">JQS73_02150</name>
</gene>
<dbReference type="PROSITE" id="PS51898">
    <property type="entry name" value="TYR_RECOMBINASE"/>
    <property type="match status" value="1"/>
</dbReference>
<evidence type="ECO:0000259" key="2">
    <source>
        <dbReference type="PROSITE" id="PS51898"/>
    </source>
</evidence>
<dbReference type="Pfam" id="PF00589">
    <property type="entry name" value="Phage_integrase"/>
    <property type="match status" value="1"/>
</dbReference>
<keyword evidence="1" id="KW-0233">DNA recombination</keyword>
<accession>A0ABD7CLA6</accession>
<organism evidence="3 4">
    <name type="scientific">Clostridium botulinum</name>
    <dbReference type="NCBI Taxonomy" id="1491"/>
    <lineage>
        <taxon>Bacteria</taxon>
        <taxon>Bacillati</taxon>
        <taxon>Bacillota</taxon>
        <taxon>Clostridia</taxon>
        <taxon>Eubacteriales</taxon>
        <taxon>Clostridiaceae</taxon>
        <taxon>Clostridium</taxon>
    </lineage>
</organism>
<proteinExistence type="predicted"/>
<dbReference type="InterPro" id="IPR002104">
    <property type="entry name" value="Integrase_catalytic"/>
</dbReference>
<dbReference type="AlphaFoldDB" id="A0ABD7CLA6"/>
<dbReference type="Proteomes" id="UP000663464">
    <property type="component" value="Chromosome"/>
</dbReference>
<name>A0ABD7CLA6_CLOBO</name>
<evidence type="ECO:0000256" key="1">
    <source>
        <dbReference type="ARBA" id="ARBA00023172"/>
    </source>
</evidence>
<reference evidence="3 4" key="1">
    <citation type="journal article" date="2014" name="J. Infect. Dis.">
        <title>Molecular characterization of a novel botulinum neurotoxin type H gene.</title>
        <authorList>
            <person name="Dover N."/>
            <person name="Barash J.R."/>
            <person name="Hill K.K."/>
            <person name="Xie G."/>
            <person name="Arnon S.S."/>
        </authorList>
    </citation>
    <scope>NUCLEOTIDE SEQUENCE [LARGE SCALE GENOMIC DNA]</scope>
    <source>
        <strain evidence="3 4">IBCA10-7060</strain>
    </source>
</reference>